<dbReference type="Proteomes" id="UP000078272">
    <property type="component" value="Unassembled WGS sequence"/>
</dbReference>
<dbReference type="PATRIC" id="fig|401562.3.peg.4801"/>
<feature type="signal peptide" evidence="1">
    <location>
        <begin position="1"/>
        <end position="23"/>
    </location>
</feature>
<dbReference type="InterPro" id="IPR000572">
    <property type="entry name" value="OxRdtase_Mopterin-bd_dom"/>
</dbReference>
<dbReference type="RefSeq" id="WP_058636722.1">
    <property type="nucleotide sequence ID" value="NZ_LDPZ01000073.1"/>
</dbReference>
<dbReference type="SUPFAM" id="SSF56524">
    <property type="entry name" value="Oxidoreductase molybdopterin-binding domain"/>
    <property type="match status" value="1"/>
</dbReference>
<dbReference type="InterPro" id="IPR036374">
    <property type="entry name" value="OxRdtase_Mopterin-bd_sf"/>
</dbReference>
<accession>A0A175R3C5</accession>
<evidence type="ECO:0000259" key="2">
    <source>
        <dbReference type="Pfam" id="PF00174"/>
    </source>
</evidence>
<reference evidence="3 4" key="1">
    <citation type="journal article" date="2016" name="Front. Microbiol.">
        <title>Genomic Resource of Rice Seed Associated Bacteria.</title>
        <authorList>
            <person name="Midha S."/>
            <person name="Bansal K."/>
            <person name="Sharma S."/>
            <person name="Kumar N."/>
            <person name="Patil P.P."/>
            <person name="Chaudhry V."/>
            <person name="Patil P.B."/>
        </authorList>
    </citation>
    <scope>NUCLEOTIDE SEQUENCE [LARGE SCALE GENOMIC DNA]</scope>
    <source>
        <strain evidence="3 4">NS226</strain>
    </source>
</reference>
<dbReference type="AlphaFoldDB" id="A0A175R3C5"/>
<dbReference type="Gene3D" id="3.90.420.10">
    <property type="entry name" value="Oxidoreductase, molybdopterin-binding domain"/>
    <property type="match status" value="1"/>
</dbReference>
<protein>
    <submittedName>
        <fullName evidence="3">Molybdopterin oxidoreductase</fullName>
    </submittedName>
</protein>
<organism evidence="3 4">
    <name type="scientific">Aureimonas ureilytica</name>
    <dbReference type="NCBI Taxonomy" id="401562"/>
    <lineage>
        <taxon>Bacteria</taxon>
        <taxon>Pseudomonadati</taxon>
        <taxon>Pseudomonadota</taxon>
        <taxon>Alphaproteobacteria</taxon>
        <taxon>Hyphomicrobiales</taxon>
        <taxon>Aurantimonadaceae</taxon>
        <taxon>Aureimonas</taxon>
    </lineage>
</organism>
<feature type="chain" id="PRO_5008041572" evidence="1">
    <location>
        <begin position="24"/>
        <end position="259"/>
    </location>
</feature>
<sequence>MTIRLDRRRFLTGAAIASTSALAGCFDPLLANDSQVRGVLAKANDLTYRAQRLLLGSDNLAREFSRSEIRQPMRPNGITDPQDEDYRALAAANFETYRLEVNGLVDRPASFSLAEIRNMPARTQITRHDCVEGWSCIAEWTGAPLHLILDQVGVKPQARFVVFSCFDTLENGFTGPIRYYESIDLLDARHPQTILAYGMNGAALPVANGAPIRVRVERQLGYKMAKYIRAITLADNLATFGDGGGGYWEDRGYEWFAGI</sequence>
<dbReference type="Pfam" id="PF00174">
    <property type="entry name" value="Oxidored_molyb"/>
    <property type="match status" value="1"/>
</dbReference>
<proteinExistence type="predicted"/>
<name>A0A175R3C5_9HYPH</name>
<dbReference type="InterPro" id="IPR006311">
    <property type="entry name" value="TAT_signal"/>
</dbReference>
<dbReference type="EMBL" id="LDPZ01000073">
    <property type="protein sequence ID" value="KTQ84434.1"/>
    <property type="molecule type" value="Genomic_DNA"/>
</dbReference>
<dbReference type="PANTHER" id="PTHR43032">
    <property type="entry name" value="PROTEIN-METHIONINE-SULFOXIDE REDUCTASE"/>
    <property type="match status" value="1"/>
</dbReference>
<dbReference type="PROSITE" id="PS51257">
    <property type="entry name" value="PROKAR_LIPOPROTEIN"/>
    <property type="match status" value="1"/>
</dbReference>
<dbReference type="CDD" id="cd02108">
    <property type="entry name" value="bact_SO_family_Moco"/>
    <property type="match status" value="1"/>
</dbReference>
<dbReference type="OrthoDB" id="9795587at2"/>
<evidence type="ECO:0000313" key="4">
    <source>
        <dbReference type="Proteomes" id="UP000078272"/>
    </source>
</evidence>
<dbReference type="STRING" id="401562.NS365_08665"/>
<comment type="caution">
    <text evidence="3">The sequence shown here is derived from an EMBL/GenBank/DDBJ whole genome shotgun (WGS) entry which is preliminary data.</text>
</comment>
<dbReference type="PANTHER" id="PTHR43032:SF2">
    <property type="entry name" value="BLL0505 PROTEIN"/>
    <property type="match status" value="1"/>
</dbReference>
<dbReference type="PROSITE" id="PS51318">
    <property type="entry name" value="TAT"/>
    <property type="match status" value="1"/>
</dbReference>
<feature type="domain" description="Oxidoreductase molybdopterin-binding" evidence="2">
    <location>
        <begin position="93"/>
        <end position="236"/>
    </location>
</feature>
<evidence type="ECO:0000256" key="1">
    <source>
        <dbReference type="SAM" id="SignalP"/>
    </source>
</evidence>
<gene>
    <name evidence="3" type="ORF">NS226_21730</name>
</gene>
<evidence type="ECO:0000313" key="3">
    <source>
        <dbReference type="EMBL" id="KTQ84434.1"/>
    </source>
</evidence>
<keyword evidence="1" id="KW-0732">Signal</keyword>